<keyword evidence="2 4" id="KW-0732">Signal</keyword>
<dbReference type="PANTHER" id="PTHR30383">
    <property type="entry name" value="THIOESTERASE 1/PROTEASE 1/LYSOPHOSPHOLIPASE L1"/>
    <property type="match status" value="1"/>
</dbReference>
<dbReference type="PANTHER" id="PTHR30383:SF24">
    <property type="entry name" value="THIOESTERASE 1_PROTEASE 1_LYSOPHOSPHOLIPASE L1"/>
    <property type="match status" value="1"/>
</dbReference>
<dbReference type="GO" id="GO:0004622">
    <property type="term" value="F:phosphatidylcholine lysophospholipase activity"/>
    <property type="evidence" value="ECO:0007669"/>
    <property type="project" value="UniProtKB-ARBA"/>
</dbReference>
<dbReference type="RefSeq" id="WP_077337279.1">
    <property type="nucleotide sequence ID" value="NZ_FULE01000049.1"/>
</dbReference>
<feature type="signal peptide" evidence="4">
    <location>
        <begin position="1"/>
        <end position="23"/>
    </location>
</feature>
<comment type="similarity">
    <text evidence="1">Belongs to the 'GDSL' lipolytic enzyme family.</text>
</comment>
<dbReference type="EMBL" id="FULE01000049">
    <property type="protein sequence ID" value="SJN59398.1"/>
    <property type="molecule type" value="Genomic_DNA"/>
</dbReference>
<sequence>MRWLSFLLVLTFSLQAHSLQAHNARLLIVGDSLSAGYQMSVDQAWPSLLAQALQKYNRSVTVVNASISGDTTGNSLTRLPQLLQQHTPDYVLLELGANDGLRGFSPQIPQQNLARMIDLVTQSGAQAILMQIRIPPNYGKRYSNAFAAIYPKLAQEKQVPLLPFFLEQVIIRPEWMKSDGLHPNEKAQPWIAEWMAQQLSPLMASSTDSGMSSS</sequence>
<dbReference type="EC" id="3.1.1.2" evidence="6"/>
<dbReference type="Proteomes" id="UP000188276">
    <property type="component" value="Unassembled WGS sequence"/>
</dbReference>
<keyword evidence="7" id="KW-1185">Reference proteome</keyword>
<evidence type="ECO:0000256" key="1">
    <source>
        <dbReference type="ARBA" id="ARBA00008668"/>
    </source>
</evidence>
<dbReference type="SUPFAM" id="SSF52266">
    <property type="entry name" value="SGNH hydrolase"/>
    <property type="match status" value="1"/>
</dbReference>
<feature type="domain" description="SGNH hydrolase-type esterase" evidence="5">
    <location>
        <begin position="29"/>
        <end position="186"/>
    </location>
</feature>
<gene>
    <name evidence="6" type="ORF">VR7878_03402</name>
</gene>
<evidence type="ECO:0000259" key="5">
    <source>
        <dbReference type="Pfam" id="PF13472"/>
    </source>
</evidence>
<dbReference type="GO" id="GO:0004064">
    <property type="term" value="F:arylesterase activity"/>
    <property type="evidence" value="ECO:0007669"/>
    <property type="project" value="UniProtKB-EC"/>
</dbReference>
<proteinExistence type="inferred from homology"/>
<dbReference type="Gene3D" id="3.40.50.1110">
    <property type="entry name" value="SGNH hydrolase"/>
    <property type="match status" value="1"/>
</dbReference>
<protein>
    <submittedName>
        <fullName evidence="6">Arylesterase</fullName>
        <ecNumber evidence="6">3.1.1.2</ecNumber>
    </submittedName>
</protein>
<evidence type="ECO:0000256" key="2">
    <source>
        <dbReference type="ARBA" id="ARBA00022729"/>
    </source>
</evidence>
<dbReference type="FunFam" id="3.40.50.1110:FF:000001">
    <property type="entry name" value="Multifunctional acyl-CoA thioesterase I"/>
    <property type="match status" value="1"/>
</dbReference>
<reference evidence="7" key="1">
    <citation type="submission" date="2017-02" db="EMBL/GenBank/DDBJ databases">
        <authorList>
            <person name="Rodrigo-Torres L."/>
            <person name="Arahal R.D."/>
            <person name="Lucena T."/>
        </authorList>
    </citation>
    <scope>NUCLEOTIDE SEQUENCE [LARGE SCALE GENOMIC DNA]</scope>
    <source>
        <strain evidence="7">CECT 7878</strain>
    </source>
</reference>
<organism evidence="6 7">
    <name type="scientific">Vibrio ruber (strain DSM 16370 / JCM 11486 / BCRC 17186 / CECT 7878 / LMG 23124 / VR1)</name>
    <dbReference type="NCBI Taxonomy" id="1123498"/>
    <lineage>
        <taxon>Bacteria</taxon>
        <taxon>Pseudomonadati</taxon>
        <taxon>Pseudomonadota</taxon>
        <taxon>Gammaproteobacteria</taxon>
        <taxon>Vibrionales</taxon>
        <taxon>Vibrionaceae</taxon>
        <taxon>Vibrio</taxon>
    </lineage>
</organism>
<evidence type="ECO:0000313" key="7">
    <source>
        <dbReference type="Proteomes" id="UP000188276"/>
    </source>
</evidence>
<accession>A0A1R4LSC6</accession>
<keyword evidence="3 6" id="KW-0378">Hydrolase</keyword>
<evidence type="ECO:0000256" key="3">
    <source>
        <dbReference type="ARBA" id="ARBA00022801"/>
    </source>
</evidence>
<dbReference type="OrthoDB" id="9786188at2"/>
<dbReference type="InterPro" id="IPR008265">
    <property type="entry name" value="Lipase_GDSL_AS"/>
</dbReference>
<dbReference type="Pfam" id="PF13472">
    <property type="entry name" value="Lipase_GDSL_2"/>
    <property type="match status" value="1"/>
</dbReference>
<dbReference type="AlphaFoldDB" id="A0A1R4LSC6"/>
<name>A0A1R4LSC6_VIBR1</name>
<dbReference type="InterPro" id="IPR036514">
    <property type="entry name" value="SGNH_hydro_sf"/>
</dbReference>
<dbReference type="STRING" id="1123498.VR7878_03402"/>
<dbReference type="InterPro" id="IPR013830">
    <property type="entry name" value="SGNH_hydro"/>
</dbReference>
<dbReference type="InterPro" id="IPR051532">
    <property type="entry name" value="Ester_Hydrolysis_Enzymes"/>
</dbReference>
<evidence type="ECO:0000313" key="6">
    <source>
        <dbReference type="EMBL" id="SJN59398.1"/>
    </source>
</evidence>
<dbReference type="CDD" id="cd01822">
    <property type="entry name" value="Lysophospholipase_L1_like"/>
    <property type="match status" value="1"/>
</dbReference>
<dbReference type="GO" id="GO:0006629">
    <property type="term" value="P:lipid metabolic process"/>
    <property type="evidence" value="ECO:0007669"/>
    <property type="project" value="InterPro"/>
</dbReference>
<dbReference type="NCBIfam" id="NF007819">
    <property type="entry name" value="PRK10528.1"/>
    <property type="match status" value="1"/>
</dbReference>
<feature type="chain" id="PRO_5012006337" evidence="4">
    <location>
        <begin position="24"/>
        <end position="214"/>
    </location>
</feature>
<evidence type="ECO:0000256" key="4">
    <source>
        <dbReference type="SAM" id="SignalP"/>
    </source>
</evidence>
<dbReference type="PROSITE" id="PS01098">
    <property type="entry name" value="LIPASE_GDSL_SER"/>
    <property type="match status" value="1"/>
</dbReference>